<reference evidence="10" key="1">
    <citation type="journal article" date="2019" name="Int. J. Syst. Evol. Microbiol.">
        <title>The Global Catalogue of Microorganisms (GCM) 10K type strain sequencing project: providing services to taxonomists for standard genome sequencing and annotation.</title>
        <authorList>
            <consortium name="The Broad Institute Genomics Platform"/>
            <consortium name="The Broad Institute Genome Sequencing Center for Infectious Disease"/>
            <person name="Wu L."/>
            <person name="Ma J."/>
        </authorList>
    </citation>
    <scope>NUCLEOTIDE SEQUENCE [LARGE SCALE GENOMIC DNA]</scope>
    <source>
        <strain evidence="10">CGMCC 4.7093</strain>
    </source>
</reference>
<dbReference type="Gene3D" id="2.40.40.20">
    <property type="match status" value="1"/>
</dbReference>
<dbReference type="InterPro" id="IPR006655">
    <property type="entry name" value="Mopterin_OxRdtase_prok_CS"/>
</dbReference>
<evidence type="ECO:0000259" key="8">
    <source>
        <dbReference type="Pfam" id="PF01568"/>
    </source>
</evidence>
<dbReference type="InterPro" id="IPR006656">
    <property type="entry name" value="Mopterin_OxRdtase"/>
</dbReference>
<dbReference type="InterPro" id="IPR006657">
    <property type="entry name" value="MoPterin_dinucl-bd_dom"/>
</dbReference>
<evidence type="ECO:0000256" key="4">
    <source>
        <dbReference type="ARBA" id="ARBA00022723"/>
    </source>
</evidence>
<dbReference type="Gene3D" id="3.40.50.740">
    <property type="match status" value="1"/>
</dbReference>
<evidence type="ECO:0000256" key="2">
    <source>
        <dbReference type="ARBA" id="ARBA00010312"/>
    </source>
</evidence>
<dbReference type="InterPro" id="IPR050612">
    <property type="entry name" value="Prok_Mopterin_Oxidored"/>
</dbReference>
<dbReference type="Proteomes" id="UP001595947">
    <property type="component" value="Unassembled WGS sequence"/>
</dbReference>
<dbReference type="Pfam" id="PF00384">
    <property type="entry name" value="Molybdopterin"/>
    <property type="match status" value="1"/>
</dbReference>
<feature type="domain" description="Molybdopterin oxidoreductase" evidence="7">
    <location>
        <begin position="44"/>
        <end position="498"/>
    </location>
</feature>
<feature type="compositionally biased region" description="Polar residues" evidence="6">
    <location>
        <begin position="711"/>
        <end position="722"/>
    </location>
</feature>
<dbReference type="Gene3D" id="3.40.228.10">
    <property type="entry name" value="Dimethylsulfoxide Reductase, domain 2"/>
    <property type="match status" value="1"/>
</dbReference>
<evidence type="ECO:0000313" key="9">
    <source>
        <dbReference type="EMBL" id="MFC5062560.1"/>
    </source>
</evidence>
<dbReference type="EMBL" id="JBHSIV010000008">
    <property type="protein sequence ID" value="MFC5062560.1"/>
    <property type="molecule type" value="Genomic_DNA"/>
</dbReference>
<accession>A0ABV9YM16</accession>
<organism evidence="9 10">
    <name type="scientific">Actinomycetospora atypica</name>
    <dbReference type="NCBI Taxonomy" id="1290095"/>
    <lineage>
        <taxon>Bacteria</taxon>
        <taxon>Bacillati</taxon>
        <taxon>Actinomycetota</taxon>
        <taxon>Actinomycetes</taxon>
        <taxon>Pseudonocardiales</taxon>
        <taxon>Pseudonocardiaceae</taxon>
        <taxon>Actinomycetospora</taxon>
    </lineage>
</organism>
<sequence>MTRTASHWGVYDVDPDGSVRAPASDPHPPGLVAGLPELAGSRLRIDRPHVREGWLRRRDPSTRGADPFVPVDWATALGLVADELTRVRAEHGDEAVYGGCYGWASAGRLHHAPSVLKRFLGMNGGYVDKVGNHSFGAALAVLPHVLGRGDVIALTPTWPEVVEHTELVVMFGGAHLKNTAVDSGGALDHTNADWFDEARAAGIRFVTVGPARDDVPAAVDPEWFPLRPGTDTALMLGLAHTLHDDGAVDRAFLARYCDGYDEFERYLLGDADGIVRNADWAAGITGADAGRIRDLARRMAASRTLVTTSWSVQRAQHGEQPVWMTVALAAMLGGIGLPGRGFGIGFGSVRGNTLPRTEEIPRPTMPLGANPVDVAVPVGRFTDMLLHPGEELEYAGGRLTLPDVKLVYSAGGNPFHHNANLNRLMAGWRRLETVVVHEQFWNPPAHFADVVLPATTTMERNDVLAHEFAPAWVAMTQVRAPHAQSRHDLDVFAELADRLGFGEQYHEGRDEMGWLRHLYDVAAGRARRRGHDPVDFDEFWATGRCDFDLRPAPALLADFRGDPDAHPLHTPSGRIQISSPTIAGFGYDDCPGHPAWLEPAERLGDGGPYGLHLVSNQPAARLHSQLDPSSGSLATKVAGHEPLRIPRADAQERGIADGEVVRVFNDRGAFYAGAVLTDDLAPQVCQIATGAWYDPLEPGTPGTPDKHGNPNVVTADTGSSRLGQAPVAQTVLVEVEPAPDAPPVTAHRVPSVR</sequence>
<dbReference type="CDD" id="cd02793">
    <property type="entry name" value="MopB_CT_DMSOR-BSOR-TMAOR"/>
    <property type="match status" value="1"/>
</dbReference>
<evidence type="ECO:0000256" key="3">
    <source>
        <dbReference type="ARBA" id="ARBA00022505"/>
    </source>
</evidence>
<evidence type="ECO:0000313" key="10">
    <source>
        <dbReference type="Proteomes" id="UP001595947"/>
    </source>
</evidence>
<evidence type="ECO:0000256" key="1">
    <source>
        <dbReference type="ARBA" id="ARBA00001942"/>
    </source>
</evidence>
<dbReference type="InterPro" id="IPR009010">
    <property type="entry name" value="Asp_de-COase-like_dom_sf"/>
</dbReference>
<evidence type="ECO:0000256" key="5">
    <source>
        <dbReference type="ARBA" id="ARBA00023002"/>
    </source>
</evidence>
<keyword evidence="5" id="KW-0560">Oxidoreductase</keyword>
<dbReference type="PROSITE" id="PS00932">
    <property type="entry name" value="MOLYBDOPTERIN_PROK_3"/>
    <property type="match status" value="1"/>
</dbReference>
<dbReference type="SUPFAM" id="SSF50692">
    <property type="entry name" value="ADC-like"/>
    <property type="match status" value="1"/>
</dbReference>
<comment type="cofactor">
    <cofactor evidence="1">
        <name>Mo-bis(molybdopterin guanine dinucleotide)</name>
        <dbReference type="ChEBI" id="CHEBI:60539"/>
    </cofactor>
</comment>
<comment type="similarity">
    <text evidence="2">Belongs to the prokaryotic molybdopterin-containing oxidoreductase family.</text>
</comment>
<proteinExistence type="inferred from homology"/>
<evidence type="ECO:0000256" key="6">
    <source>
        <dbReference type="SAM" id="MobiDB-lite"/>
    </source>
</evidence>
<gene>
    <name evidence="9" type="ORF">ACFPBZ_10110</name>
</gene>
<dbReference type="PANTHER" id="PTHR43742:SF10">
    <property type="entry name" value="TRIMETHYLAMINE-N-OXIDE REDUCTASE 2"/>
    <property type="match status" value="1"/>
</dbReference>
<feature type="domain" description="Molybdopterin dinucleotide-binding" evidence="8">
    <location>
        <begin position="611"/>
        <end position="730"/>
    </location>
</feature>
<dbReference type="Gene3D" id="3.90.55.10">
    <property type="entry name" value="Dimethylsulfoxide Reductase, domain 3"/>
    <property type="match status" value="1"/>
</dbReference>
<keyword evidence="10" id="KW-1185">Reference proteome</keyword>
<evidence type="ECO:0000259" key="7">
    <source>
        <dbReference type="Pfam" id="PF00384"/>
    </source>
</evidence>
<protein>
    <submittedName>
        <fullName evidence="9">Molybdopterin-dependent oxidoreductase</fullName>
    </submittedName>
</protein>
<dbReference type="PANTHER" id="PTHR43742">
    <property type="entry name" value="TRIMETHYLAMINE-N-OXIDE REDUCTASE"/>
    <property type="match status" value="1"/>
</dbReference>
<dbReference type="Pfam" id="PF01568">
    <property type="entry name" value="Molydop_binding"/>
    <property type="match status" value="1"/>
</dbReference>
<dbReference type="InterPro" id="IPR041954">
    <property type="entry name" value="CT_DMSOR/BSOR/TMAOR"/>
</dbReference>
<keyword evidence="4" id="KW-0479">Metal-binding</keyword>
<feature type="region of interest" description="Disordered" evidence="6">
    <location>
        <begin position="1"/>
        <end position="28"/>
    </location>
</feature>
<dbReference type="SUPFAM" id="SSF53706">
    <property type="entry name" value="Formate dehydrogenase/DMSO reductase, domains 1-3"/>
    <property type="match status" value="1"/>
</dbReference>
<feature type="region of interest" description="Disordered" evidence="6">
    <location>
        <begin position="696"/>
        <end position="723"/>
    </location>
</feature>
<name>A0ABV9YM16_9PSEU</name>
<dbReference type="RefSeq" id="WP_378035910.1">
    <property type="nucleotide sequence ID" value="NZ_JBHSIV010000008.1"/>
</dbReference>
<keyword evidence="3" id="KW-0500">Molybdenum</keyword>
<comment type="caution">
    <text evidence="9">The sequence shown here is derived from an EMBL/GenBank/DDBJ whole genome shotgun (WGS) entry which is preliminary data.</text>
</comment>